<reference evidence="1" key="1">
    <citation type="submission" date="2022-02" db="EMBL/GenBank/DDBJ databases">
        <title>Plant Genome Project.</title>
        <authorList>
            <person name="Zhang R.-G."/>
        </authorList>
    </citation>
    <scope>NUCLEOTIDE SEQUENCE</scope>
    <source>
        <strain evidence="1">AT1</strain>
    </source>
</reference>
<protein>
    <submittedName>
        <fullName evidence="1">Uncharacterized protein</fullName>
    </submittedName>
</protein>
<dbReference type="EMBL" id="CM046388">
    <property type="protein sequence ID" value="KAI8573000.1"/>
    <property type="molecule type" value="Genomic_DNA"/>
</dbReference>
<accession>A0ACC0Q5I0</accession>
<dbReference type="Proteomes" id="UP001062846">
    <property type="component" value="Chromosome 1"/>
</dbReference>
<keyword evidence="2" id="KW-1185">Reference proteome</keyword>
<comment type="caution">
    <text evidence="1">The sequence shown here is derived from an EMBL/GenBank/DDBJ whole genome shotgun (WGS) entry which is preliminary data.</text>
</comment>
<evidence type="ECO:0000313" key="1">
    <source>
        <dbReference type="EMBL" id="KAI8573000.1"/>
    </source>
</evidence>
<name>A0ACC0Q5I0_RHOML</name>
<organism evidence="1 2">
    <name type="scientific">Rhododendron molle</name>
    <name type="common">Chinese azalea</name>
    <name type="synonym">Azalea mollis</name>
    <dbReference type="NCBI Taxonomy" id="49168"/>
    <lineage>
        <taxon>Eukaryota</taxon>
        <taxon>Viridiplantae</taxon>
        <taxon>Streptophyta</taxon>
        <taxon>Embryophyta</taxon>
        <taxon>Tracheophyta</taxon>
        <taxon>Spermatophyta</taxon>
        <taxon>Magnoliopsida</taxon>
        <taxon>eudicotyledons</taxon>
        <taxon>Gunneridae</taxon>
        <taxon>Pentapetalae</taxon>
        <taxon>asterids</taxon>
        <taxon>Ericales</taxon>
        <taxon>Ericaceae</taxon>
        <taxon>Ericoideae</taxon>
        <taxon>Rhodoreae</taxon>
        <taxon>Rhododendron</taxon>
    </lineage>
</organism>
<evidence type="ECO:0000313" key="2">
    <source>
        <dbReference type="Proteomes" id="UP001062846"/>
    </source>
</evidence>
<sequence>MVETEEFFDAVSATQQRDDQGLVPPRATDPGWAHGVMVNGGRQKIKCKYCHKVILGGGISRLKQHLAGERGNVTACEEVPEGIKVQFQQHLGFKVLEKMKRQKRFRTGKSSSVYFDNPGENDVKRKHPKVASRRPERRAKEVDEGISYRGKKDKKHLNPTAIQPIPVAQSPIQSLASQECIDKADMAIVKFMFDAGIPLSASNSCYFQQMADAIAAAGPGYKVPSYHSLSGTLENRSAQEAEELSREWRKSCEMTGCTVMVDRWVDRTGRIVINFFGYCSKGTVFLKSVVATDIDKSSEALLSLFDSVVQEVGPNNIVNFVTDAEPSYKAAGKELMRKYRTFFWSASGASCIDLMLEEIEKMDEVKEVMAKAKRITQFVYNNSWVLDLMRKKTGERNIIRLGITKYASNFLTLQSIVSLKEPLHQLFTSDTWMQSSFSKQSAGLVVGDIVMDPRFWSFSDQTLKATQPLLAVLHLLDGEDRPSVGLIYDAMEKAKRSIITGFDNNESMYLPYLAVIDRIWQEELHSPLHAAGYYLNPSIFYHPSFSTNKVIRKGLLDCIETLETNLTAQVTITGHIKFYEDAVGDFGRPMALRGRESLDPATWWSLYASDYSDLQRFAVRVLSQTSSIIRCKRSSSIFELMHLKKRNRLDRQRLNDLIFVHYNLRLQERQDAIKSTVRDEYDSLCLEAIDAGMDDWVEDPAGVEHEDCTWMDLTLPCERTAAASPKDVCDDSMDDYCSDDLLPKQKNVSDRGKRTRSRSERRRPLSTFSNSDSRGESNAATTTTEISGERRTGDEDIVDTIIVGAGVANGGGEVVLAAAGEVERSTGTMENAVVLLCKRGDVSCGVLLERTLSFQSLMTKLCAKWKDLTEGSFSLSFSVAGHPQCLLECDEDLCVLYALTLSSRIECVDVAVKDLVDTSMVSTVVDVCSSSGDVGCDQLVLLDCVGTQVDLPPSFSDNNKSKVLKSAGWCTAIVGVGQVFVGGAVGFRDALSMYSLFHGFKYVYAKNDAQTVKAVCLERHTSKECKWIVKAKLEMPSGYFVIKQFVGEHTCGDASLSYSSSRSTSSFVSRLVSEDMRSDESKRPVEVMKDMKKDNGVEITYRRAWMAVKKARAHVYGDYMESFKELSWYVGAFRASNPDSMCVLERHDSDHFKRMFLGFAACKKRYGELCSNLVECFNNWIKKERSLPITLLFDKIRLKIMEQLSARRSISMKWKGVICPIMEKKFKGLFNVSKTWATSRSSDDLYEVRCDPSVSVNIASRSCSCGEWQINSFPCAHAFCALKRAGKNLNDYVDHYYSVHAFQNTYSKSINLVPTIWKDVTVGSDGNVLLPPLCNKRPPGRPRTERIPSTGVKTRKITCGRCGQVGRHNRARCKEPLEH</sequence>
<gene>
    <name evidence="1" type="ORF">RHMOL_Rhmol01G0245000</name>
</gene>
<proteinExistence type="predicted"/>